<dbReference type="Proteomes" id="UP000294847">
    <property type="component" value="Chromosome 3"/>
</dbReference>
<dbReference type="AlphaFoldDB" id="A0A4P7NCH5"/>
<gene>
    <name evidence="1" type="ORF">PoMZ_03219</name>
</gene>
<sequence>MQSKAVQNLTSVARILKHSAQEYLGMLMTCTWKGGRGPKSKTKGNQVNVAATHLLTVITQNRENQL</sequence>
<accession>A0A4P7NCH5</accession>
<organism evidence="1 2">
    <name type="scientific">Pyricularia oryzae</name>
    <name type="common">Rice blast fungus</name>
    <name type="synonym">Magnaporthe oryzae</name>
    <dbReference type="NCBI Taxonomy" id="318829"/>
    <lineage>
        <taxon>Eukaryota</taxon>
        <taxon>Fungi</taxon>
        <taxon>Dikarya</taxon>
        <taxon>Ascomycota</taxon>
        <taxon>Pezizomycotina</taxon>
        <taxon>Sordariomycetes</taxon>
        <taxon>Sordariomycetidae</taxon>
        <taxon>Magnaporthales</taxon>
        <taxon>Pyriculariaceae</taxon>
        <taxon>Pyricularia</taxon>
    </lineage>
</organism>
<dbReference type="EMBL" id="CP034206">
    <property type="protein sequence ID" value="QBZ58274.1"/>
    <property type="molecule type" value="Genomic_DNA"/>
</dbReference>
<name>A0A4P7NCH5_PYROR</name>
<evidence type="ECO:0000313" key="1">
    <source>
        <dbReference type="EMBL" id="QBZ58274.1"/>
    </source>
</evidence>
<reference evidence="1 2" key="1">
    <citation type="journal article" date="2019" name="Mol. Biol. Evol.">
        <title>Blast fungal genomes show frequent chromosomal changes, gene gains and losses, and effector gene turnover.</title>
        <authorList>
            <person name="Gomez Luciano L.B."/>
            <person name="Jason Tsai I."/>
            <person name="Chuma I."/>
            <person name="Tosa Y."/>
            <person name="Chen Y.H."/>
            <person name="Li J.Y."/>
            <person name="Li M.Y."/>
            <person name="Jade Lu M.Y."/>
            <person name="Nakayashiki H."/>
            <person name="Li W.H."/>
        </authorList>
    </citation>
    <scope>NUCLEOTIDE SEQUENCE [LARGE SCALE GENOMIC DNA]</scope>
    <source>
        <strain evidence="1">MZ5-1-6</strain>
    </source>
</reference>
<proteinExistence type="predicted"/>
<evidence type="ECO:0000313" key="2">
    <source>
        <dbReference type="Proteomes" id="UP000294847"/>
    </source>
</evidence>
<protein>
    <submittedName>
        <fullName evidence="1">Uncharacterized protein</fullName>
    </submittedName>
</protein>